<evidence type="ECO:0008006" key="3">
    <source>
        <dbReference type="Google" id="ProtNLM"/>
    </source>
</evidence>
<comment type="caution">
    <text evidence="1">The sequence shown here is derived from an EMBL/GenBank/DDBJ whole genome shotgun (WGS) entry which is preliminary data.</text>
</comment>
<gene>
    <name evidence="1" type="ORF">UT93_C0004G0021</name>
</gene>
<evidence type="ECO:0000313" key="2">
    <source>
        <dbReference type="Proteomes" id="UP000034627"/>
    </source>
</evidence>
<name>A0A0G0RUD8_9BACT</name>
<dbReference type="AlphaFoldDB" id="A0A0G0RUD8"/>
<dbReference type="Proteomes" id="UP000034627">
    <property type="component" value="Unassembled WGS sequence"/>
</dbReference>
<dbReference type="Pfam" id="PF15891">
    <property type="entry name" value="Nuc_deoxyri_tr2"/>
    <property type="match status" value="1"/>
</dbReference>
<protein>
    <recommendedName>
        <fullName evidence="3">Nucleoside 2-deoxyribosyltransferase</fullName>
    </recommendedName>
</protein>
<dbReference type="Gene3D" id="3.40.50.450">
    <property type="match status" value="1"/>
</dbReference>
<sequence length="163" mass="18473">MSERSVYIPPEYVEGGKSIIFLAGPIQGAPDWQSKAQEIINGINPEITIASPKRPFNKDVQYNEQVDWETYHLRRAGGNGVIIFWLAKEETHVCERAYAQTTRGELFEWKVKHERDGAKIVIGIEEGFSGTKYIKRRFSQDCPDVQILSTLEDTCKAALDLLA</sequence>
<evidence type="ECO:0000313" key="1">
    <source>
        <dbReference type="EMBL" id="KKR56143.1"/>
    </source>
</evidence>
<dbReference type="EMBL" id="LBYR01000004">
    <property type="protein sequence ID" value="KKR56143.1"/>
    <property type="molecule type" value="Genomic_DNA"/>
</dbReference>
<organism evidence="1 2">
    <name type="scientific">Candidatus Woesebacteria bacterium GW2011_GWF1_40_24</name>
    <dbReference type="NCBI Taxonomy" id="1618601"/>
    <lineage>
        <taxon>Bacteria</taxon>
        <taxon>Candidatus Woeseibacteriota</taxon>
    </lineage>
</organism>
<proteinExistence type="predicted"/>
<reference evidence="1 2" key="1">
    <citation type="journal article" date="2015" name="Nature">
        <title>rRNA introns, odd ribosomes, and small enigmatic genomes across a large radiation of phyla.</title>
        <authorList>
            <person name="Brown C.T."/>
            <person name="Hug L.A."/>
            <person name="Thomas B.C."/>
            <person name="Sharon I."/>
            <person name="Castelle C.J."/>
            <person name="Singh A."/>
            <person name="Wilkins M.J."/>
            <person name="Williams K.H."/>
            <person name="Banfield J.F."/>
        </authorList>
    </citation>
    <scope>NUCLEOTIDE SEQUENCE [LARGE SCALE GENOMIC DNA]</scope>
</reference>
<accession>A0A0G0RUD8</accession>
<dbReference type="InterPro" id="IPR039470">
    <property type="entry name" value="Nuc_deoxyri_tr2"/>
</dbReference>